<sequence length="54" mass="5541">MSKLLDDLVLPVISVLASILGVDQVQVVINVPSALCIVSAKALPASKILGSILD</sequence>
<accession>A0A9N9NJS7</accession>
<feature type="non-terminal residue" evidence="2">
    <location>
        <position position="1"/>
    </location>
</feature>
<evidence type="ECO:0000313" key="3">
    <source>
        <dbReference type="Proteomes" id="UP000789405"/>
    </source>
</evidence>
<protein>
    <submittedName>
        <fullName evidence="2">22917_t:CDS:1</fullName>
    </submittedName>
</protein>
<keyword evidence="1" id="KW-0732">Signal</keyword>
<feature type="signal peptide" evidence="1">
    <location>
        <begin position="1"/>
        <end position="17"/>
    </location>
</feature>
<proteinExistence type="predicted"/>
<dbReference type="EMBL" id="CAJVPY010012784">
    <property type="protein sequence ID" value="CAG8736418.1"/>
    <property type="molecule type" value="Genomic_DNA"/>
</dbReference>
<name>A0A9N9NJS7_9GLOM</name>
<reference evidence="2" key="1">
    <citation type="submission" date="2021-06" db="EMBL/GenBank/DDBJ databases">
        <authorList>
            <person name="Kallberg Y."/>
            <person name="Tangrot J."/>
            <person name="Rosling A."/>
        </authorList>
    </citation>
    <scope>NUCLEOTIDE SEQUENCE</scope>
    <source>
        <strain evidence="2">MA453B</strain>
    </source>
</reference>
<comment type="caution">
    <text evidence="2">The sequence shown here is derived from an EMBL/GenBank/DDBJ whole genome shotgun (WGS) entry which is preliminary data.</text>
</comment>
<feature type="chain" id="PRO_5040137462" evidence="1">
    <location>
        <begin position="18"/>
        <end position="54"/>
    </location>
</feature>
<dbReference type="Proteomes" id="UP000789405">
    <property type="component" value="Unassembled WGS sequence"/>
</dbReference>
<dbReference type="AlphaFoldDB" id="A0A9N9NJS7"/>
<gene>
    <name evidence="2" type="ORF">DERYTH_LOCUS15600</name>
</gene>
<evidence type="ECO:0000313" key="2">
    <source>
        <dbReference type="EMBL" id="CAG8736418.1"/>
    </source>
</evidence>
<organism evidence="2 3">
    <name type="scientific">Dentiscutata erythropus</name>
    <dbReference type="NCBI Taxonomy" id="1348616"/>
    <lineage>
        <taxon>Eukaryota</taxon>
        <taxon>Fungi</taxon>
        <taxon>Fungi incertae sedis</taxon>
        <taxon>Mucoromycota</taxon>
        <taxon>Glomeromycotina</taxon>
        <taxon>Glomeromycetes</taxon>
        <taxon>Diversisporales</taxon>
        <taxon>Gigasporaceae</taxon>
        <taxon>Dentiscutata</taxon>
    </lineage>
</organism>
<keyword evidence="3" id="KW-1185">Reference proteome</keyword>
<evidence type="ECO:0000256" key="1">
    <source>
        <dbReference type="SAM" id="SignalP"/>
    </source>
</evidence>